<dbReference type="OrthoDB" id="598035at2"/>
<feature type="region of interest" description="Disordered" evidence="1">
    <location>
        <begin position="93"/>
        <end position="114"/>
    </location>
</feature>
<name>A0A2A2GA58_9BACT</name>
<dbReference type="InterPro" id="IPR052928">
    <property type="entry name" value="Desiccation-related_membrane"/>
</dbReference>
<dbReference type="Proteomes" id="UP000218831">
    <property type="component" value="Unassembled WGS sequence"/>
</dbReference>
<accession>A0A2A2GA58</accession>
<dbReference type="EMBL" id="NSKE01000007">
    <property type="protein sequence ID" value="PAU93737.1"/>
    <property type="molecule type" value="Genomic_DNA"/>
</dbReference>
<feature type="compositionally biased region" description="Polar residues" evidence="1">
    <location>
        <begin position="102"/>
        <end position="114"/>
    </location>
</feature>
<evidence type="ECO:0000313" key="2">
    <source>
        <dbReference type="EMBL" id="PAU93737.1"/>
    </source>
</evidence>
<dbReference type="Pfam" id="PF12732">
    <property type="entry name" value="YtxH"/>
    <property type="match status" value="1"/>
</dbReference>
<organism evidence="2 3">
    <name type="scientific">Fodinibius salipaludis</name>
    <dbReference type="NCBI Taxonomy" id="2032627"/>
    <lineage>
        <taxon>Bacteria</taxon>
        <taxon>Pseudomonadati</taxon>
        <taxon>Balneolota</taxon>
        <taxon>Balneolia</taxon>
        <taxon>Balneolales</taxon>
        <taxon>Balneolaceae</taxon>
        <taxon>Fodinibius</taxon>
    </lineage>
</organism>
<comment type="caution">
    <text evidence="2">The sequence shown here is derived from an EMBL/GenBank/DDBJ whole genome shotgun (WGS) entry which is preliminary data.</text>
</comment>
<dbReference type="RefSeq" id="WP_095606928.1">
    <property type="nucleotide sequence ID" value="NZ_NSKE01000007.1"/>
</dbReference>
<dbReference type="InterPro" id="IPR024623">
    <property type="entry name" value="YtxH"/>
</dbReference>
<gene>
    <name evidence="2" type="ORF">CK503_11355</name>
</gene>
<protein>
    <submittedName>
        <fullName evidence="2">Gas vesicle protein</fullName>
    </submittedName>
</protein>
<dbReference type="PANTHER" id="PTHR35792">
    <property type="entry name" value="GENERAL STRESS PROTEIN"/>
    <property type="match status" value="1"/>
</dbReference>
<keyword evidence="3" id="KW-1185">Reference proteome</keyword>
<evidence type="ECO:0000313" key="3">
    <source>
        <dbReference type="Proteomes" id="UP000218831"/>
    </source>
</evidence>
<proteinExistence type="predicted"/>
<sequence length="114" mass="12637">MSKSKDFTLGLLSGALVGSVVALLYAPDKGSNTRDILSYRLSSYLDELTHLIDRLSEEKEAISEAKRQGDLVVEDARHRAEDLIREAEDLLDTIEDSEGSEKNNPTQQQAEKST</sequence>
<reference evidence="2 3" key="1">
    <citation type="submission" date="2017-08" db="EMBL/GenBank/DDBJ databases">
        <title>Aliifodinibius alkalisoli sp. nov., isolated from saline alkaline soil.</title>
        <authorList>
            <person name="Liu D."/>
            <person name="Zhang G."/>
        </authorList>
    </citation>
    <scope>NUCLEOTIDE SEQUENCE [LARGE SCALE GENOMIC DNA]</scope>
    <source>
        <strain evidence="2 3">WN023</strain>
    </source>
</reference>
<evidence type="ECO:0000256" key="1">
    <source>
        <dbReference type="SAM" id="MobiDB-lite"/>
    </source>
</evidence>
<dbReference type="PANTHER" id="PTHR35792:SF1">
    <property type="entry name" value="SLL0268 PROTEIN"/>
    <property type="match status" value="1"/>
</dbReference>
<dbReference type="AlphaFoldDB" id="A0A2A2GA58"/>